<reference evidence="3 4" key="1">
    <citation type="submission" date="2019-11" db="EMBL/GenBank/DDBJ databases">
        <title>Identification of a novel strain.</title>
        <authorList>
            <person name="Xu Q."/>
            <person name="Wang G."/>
        </authorList>
    </citation>
    <scope>NUCLEOTIDE SEQUENCE [LARGE SCALE GENOMIC DNA]</scope>
    <source>
        <strain evidence="4">xq</strain>
    </source>
</reference>
<dbReference type="Pfam" id="PF08281">
    <property type="entry name" value="Sigma70_r4_2"/>
    <property type="match status" value="1"/>
</dbReference>
<evidence type="ECO:0000259" key="2">
    <source>
        <dbReference type="Pfam" id="PF08281"/>
    </source>
</evidence>
<accession>A0A6I3KHA9</accession>
<organism evidence="3 4">
    <name type="scientific">Hyphomicrobium album</name>
    <dbReference type="NCBI Taxonomy" id="2665159"/>
    <lineage>
        <taxon>Bacteria</taxon>
        <taxon>Pseudomonadati</taxon>
        <taxon>Pseudomonadota</taxon>
        <taxon>Alphaproteobacteria</taxon>
        <taxon>Hyphomicrobiales</taxon>
        <taxon>Hyphomicrobiaceae</taxon>
        <taxon>Hyphomicrobium</taxon>
    </lineage>
</organism>
<sequence>MARPPPSSKSPKKRARHSRRPDAPASGPQQDIVPKLPAANSRTLIRRLVRVALAFAAHRQRGAARKLTEAEIASLLQSAEDTHDLAHETDAQSEALAQALAELPERRRAILVAALQDKAPWRAIAKRLGVSMGTVNIELRRALEHGARRLRQIRGASDKN</sequence>
<dbReference type="NCBIfam" id="TIGR02937">
    <property type="entry name" value="sigma70-ECF"/>
    <property type="match status" value="1"/>
</dbReference>
<dbReference type="AlphaFoldDB" id="A0A6I3KHA9"/>
<feature type="region of interest" description="Disordered" evidence="1">
    <location>
        <begin position="1"/>
        <end position="37"/>
    </location>
</feature>
<dbReference type="InterPro" id="IPR036388">
    <property type="entry name" value="WH-like_DNA-bd_sf"/>
</dbReference>
<feature type="compositionally biased region" description="Basic residues" evidence="1">
    <location>
        <begin position="10"/>
        <end position="19"/>
    </location>
</feature>
<dbReference type="Gene3D" id="1.10.10.10">
    <property type="entry name" value="Winged helix-like DNA-binding domain superfamily/Winged helix DNA-binding domain"/>
    <property type="match status" value="1"/>
</dbReference>
<dbReference type="SUPFAM" id="SSF88659">
    <property type="entry name" value="Sigma3 and sigma4 domains of RNA polymerase sigma factors"/>
    <property type="match status" value="1"/>
</dbReference>
<comment type="caution">
    <text evidence="3">The sequence shown here is derived from an EMBL/GenBank/DDBJ whole genome shotgun (WGS) entry which is preliminary data.</text>
</comment>
<dbReference type="GO" id="GO:0016987">
    <property type="term" value="F:sigma factor activity"/>
    <property type="evidence" value="ECO:0007669"/>
    <property type="project" value="InterPro"/>
</dbReference>
<dbReference type="GO" id="GO:0003677">
    <property type="term" value="F:DNA binding"/>
    <property type="evidence" value="ECO:0007669"/>
    <property type="project" value="InterPro"/>
</dbReference>
<protein>
    <submittedName>
        <fullName evidence="3">Sigma-70 family RNA polymerase sigma factor</fullName>
    </submittedName>
</protein>
<dbReference type="InterPro" id="IPR014284">
    <property type="entry name" value="RNA_pol_sigma-70_dom"/>
</dbReference>
<evidence type="ECO:0000313" key="3">
    <source>
        <dbReference type="EMBL" id="MTD94384.1"/>
    </source>
</evidence>
<gene>
    <name evidence="3" type="ORF">GIW81_08560</name>
</gene>
<proteinExistence type="predicted"/>
<dbReference type="Proteomes" id="UP000440694">
    <property type="component" value="Unassembled WGS sequence"/>
</dbReference>
<dbReference type="GO" id="GO:0006352">
    <property type="term" value="P:DNA-templated transcription initiation"/>
    <property type="evidence" value="ECO:0007669"/>
    <property type="project" value="InterPro"/>
</dbReference>
<dbReference type="InterPro" id="IPR013324">
    <property type="entry name" value="RNA_pol_sigma_r3/r4-like"/>
</dbReference>
<feature type="domain" description="RNA polymerase sigma factor 70 region 4 type 2" evidence="2">
    <location>
        <begin position="94"/>
        <end position="145"/>
    </location>
</feature>
<keyword evidence="4" id="KW-1185">Reference proteome</keyword>
<evidence type="ECO:0000256" key="1">
    <source>
        <dbReference type="SAM" id="MobiDB-lite"/>
    </source>
</evidence>
<evidence type="ECO:0000313" key="4">
    <source>
        <dbReference type="Proteomes" id="UP000440694"/>
    </source>
</evidence>
<name>A0A6I3KHA9_9HYPH</name>
<dbReference type="InterPro" id="IPR013249">
    <property type="entry name" value="RNA_pol_sigma70_r4_t2"/>
</dbReference>
<dbReference type="EMBL" id="WMBQ01000001">
    <property type="protein sequence ID" value="MTD94384.1"/>
    <property type="molecule type" value="Genomic_DNA"/>
</dbReference>